<dbReference type="NCBIfam" id="TIGR01244">
    <property type="entry name" value="TIGR01244 family sulfur transferase"/>
    <property type="match status" value="1"/>
</dbReference>
<gene>
    <name evidence="2" type="ORF">MasN3_33740</name>
</gene>
<dbReference type="RefSeq" id="WP_281908775.1">
    <property type="nucleotide sequence ID" value="NZ_AP026966.1"/>
</dbReference>
<name>A0ABN6TFY6_9BURK</name>
<dbReference type="Gene3D" id="3.90.190.10">
    <property type="entry name" value="Protein tyrosine phosphatase superfamily"/>
    <property type="match status" value="1"/>
</dbReference>
<dbReference type="Pfam" id="PF04273">
    <property type="entry name" value="BLH_phosphatase"/>
    <property type="match status" value="1"/>
</dbReference>
<evidence type="ECO:0000313" key="2">
    <source>
        <dbReference type="EMBL" id="BDT59880.1"/>
    </source>
</evidence>
<dbReference type="InterPro" id="IPR029021">
    <property type="entry name" value="Prot-tyrosine_phosphatase-like"/>
</dbReference>
<accession>A0ABN6TFY6</accession>
<sequence>MTIRQLDKDYAVAPQLMPADVARLNELGFAALVCNRPDGEGGDQPAFAEIAAEAHKHGLQALYLPVIPGRITAADRDAFAALYAAAPKPVLGFCRTGMRAETLWNETQGGLQDGARPGAAG</sequence>
<keyword evidence="3" id="KW-1185">Reference proteome</keyword>
<feature type="domain" description="Beta-lactamase hydrolase-like protein phosphatase-like" evidence="1">
    <location>
        <begin position="3"/>
        <end position="109"/>
    </location>
</feature>
<dbReference type="Proteomes" id="UP001163336">
    <property type="component" value="Chromosome"/>
</dbReference>
<evidence type="ECO:0000259" key="1">
    <source>
        <dbReference type="Pfam" id="PF04273"/>
    </source>
</evidence>
<organism evidence="2 3">
    <name type="scientific">Massilia varians</name>
    <dbReference type="NCBI Taxonomy" id="457921"/>
    <lineage>
        <taxon>Bacteria</taxon>
        <taxon>Pseudomonadati</taxon>
        <taxon>Pseudomonadota</taxon>
        <taxon>Betaproteobacteria</taxon>
        <taxon>Burkholderiales</taxon>
        <taxon>Oxalobacteraceae</taxon>
        <taxon>Telluria group</taxon>
        <taxon>Massilia</taxon>
    </lineage>
</organism>
<reference evidence="2" key="1">
    <citation type="submission" date="2022-11" db="EMBL/GenBank/DDBJ databases">
        <title>Isolation and characterization of PLA-degrading bacterium Massilia sp. from Antarctic soil.</title>
        <authorList>
            <person name="Sato K."/>
            <person name="Gomez-Fuentes C."/>
            <person name="Ahmad S.A."/>
            <person name="Zulkharnain A."/>
        </authorList>
    </citation>
    <scope>NUCLEOTIDE SEQUENCE</scope>
    <source>
        <strain evidence="2">N-3</strain>
    </source>
</reference>
<protein>
    <recommendedName>
        <fullName evidence="1">Beta-lactamase hydrolase-like protein phosphatase-like domain-containing protein</fullName>
    </recommendedName>
</protein>
<evidence type="ECO:0000313" key="3">
    <source>
        <dbReference type="Proteomes" id="UP001163336"/>
    </source>
</evidence>
<dbReference type="InterPro" id="IPR005939">
    <property type="entry name" value="BLH_phosphatase-like"/>
</dbReference>
<dbReference type="EMBL" id="AP026966">
    <property type="protein sequence ID" value="BDT59880.1"/>
    <property type="molecule type" value="Genomic_DNA"/>
</dbReference>
<proteinExistence type="predicted"/>